<keyword evidence="2 3" id="KW-0040">ANK repeat</keyword>
<dbReference type="EnsemblMetazoa" id="XM_008213624">
    <property type="protein sequence ID" value="XP_008211846"/>
    <property type="gene ID" value="LOC103317029"/>
</dbReference>
<dbReference type="SMR" id="A0A7M7H8S0"/>
<evidence type="ECO:0000313" key="5">
    <source>
        <dbReference type="Proteomes" id="UP000002358"/>
    </source>
</evidence>
<organism evidence="4 5">
    <name type="scientific">Nasonia vitripennis</name>
    <name type="common">Parasitic wasp</name>
    <dbReference type="NCBI Taxonomy" id="7425"/>
    <lineage>
        <taxon>Eukaryota</taxon>
        <taxon>Metazoa</taxon>
        <taxon>Ecdysozoa</taxon>
        <taxon>Arthropoda</taxon>
        <taxon>Hexapoda</taxon>
        <taxon>Insecta</taxon>
        <taxon>Pterygota</taxon>
        <taxon>Neoptera</taxon>
        <taxon>Endopterygota</taxon>
        <taxon>Hymenoptera</taxon>
        <taxon>Apocrita</taxon>
        <taxon>Proctotrupomorpha</taxon>
        <taxon>Chalcidoidea</taxon>
        <taxon>Pteromalidae</taxon>
        <taxon>Pteromalinae</taxon>
        <taxon>Nasonia</taxon>
    </lineage>
</organism>
<evidence type="ECO:0000256" key="1">
    <source>
        <dbReference type="ARBA" id="ARBA00022737"/>
    </source>
</evidence>
<dbReference type="OMA" id="CERISTY"/>
<dbReference type="PROSITE" id="PS50088">
    <property type="entry name" value="ANK_REPEAT"/>
    <property type="match status" value="3"/>
</dbReference>
<gene>
    <name evidence="4" type="primary">103317029</name>
</gene>
<keyword evidence="1" id="KW-0677">Repeat</keyword>
<dbReference type="OrthoDB" id="7676805at2759"/>
<keyword evidence="5" id="KW-1185">Reference proteome</keyword>
<dbReference type="EnsemblMetazoa" id="XM_008213625">
    <property type="protein sequence ID" value="XP_008211847"/>
    <property type="gene ID" value="LOC103317029"/>
</dbReference>
<dbReference type="InParanoid" id="A0A7M7H8S0"/>
<dbReference type="PANTHER" id="PTHR24198">
    <property type="entry name" value="ANKYRIN REPEAT AND PROTEIN KINASE DOMAIN-CONTAINING PROTEIN"/>
    <property type="match status" value="1"/>
</dbReference>
<dbReference type="SMART" id="SM00248">
    <property type="entry name" value="ANK"/>
    <property type="match status" value="6"/>
</dbReference>
<dbReference type="GO" id="GO:0005737">
    <property type="term" value="C:cytoplasm"/>
    <property type="evidence" value="ECO:0007669"/>
    <property type="project" value="TreeGrafter"/>
</dbReference>
<reference evidence="4" key="1">
    <citation type="submission" date="2021-01" db="UniProtKB">
        <authorList>
            <consortium name="EnsemblMetazoa"/>
        </authorList>
    </citation>
    <scope>IDENTIFICATION</scope>
</reference>
<protein>
    <submittedName>
        <fullName evidence="4">Uncharacterized protein</fullName>
    </submittedName>
</protein>
<evidence type="ECO:0000313" key="4">
    <source>
        <dbReference type="EnsemblMetazoa" id="XP_008211847"/>
    </source>
</evidence>
<dbReference type="AlphaFoldDB" id="A0A7M7H8S0"/>
<feature type="repeat" description="ANK" evidence="3">
    <location>
        <begin position="148"/>
        <end position="180"/>
    </location>
</feature>
<dbReference type="SUPFAM" id="SSF48403">
    <property type="entry name" value="Ankyrin repeat"/>
    <property type="match status" value="2"/>
</dbReference>
<name>A0A7M7H8S0_NASVI</name>
<dbReference type="Proteomes" id="UP000002358">
    <property type="component" value="Chromosome 4"/>
</dbReference>
<dbReference type="PANTHER" id="PTHR24198:SF165">
    <property type="entry name" value="ANKYRIN REPEAT-CONTAINING PROTEIN-RELATED"/>
    <property type="match status" value="1"/>
</dbReference>
<dbReference type="InterPro" id="IPR002110">
    <property type="entry name" value="Ankyrin_rpt"/>
</dbReference>
<dbReference type="KEGG" id="nvi:103317029"/>
<evidence type="ECO:0000256" key="3">
    <source>
        <dbReference type="PROSITE-ProRule" id="PRU00023"/>
    </source>
</evidence>
<feature type="repeat" description="ANK" evidence="3">
    <location>
        <begin position="108"/>
        <end position="140"/>
    </location>
</feature>
<accession>A0A7M7H8S0</accession>
<sequence>MVRVRRYKIRGGGGWGVFPLDRWDVQEVISFLQKDSRNTELINRIFQKAIKNKDFLMIQTLLWNRVKIEALNDSNQTAIHLAAAYDYPTIIDRLFRHCNNDVNHTDVNGFTHFHIACISGKTDIVERFLKNGVDVNLRFRAPTHDERNDFTPLHFAVKNARLEVAELLLKRQADANAKDYAGRTPLHHACALQAEPSDGQERTVEIVRLLIGHGGDVNVKDHDGDTPLCRLFHGGSASHAEKRLPKHPVDLHASDGVLCKTKRKSIHQLRTRQVQKLRLLLESGAEADARVGRRGDTLLHRAIGDLKASRGFAEFGLLCFEDALHAEMVEVILKHAAIDVDAKNDEGETALSIAASLLSADVVAVLLEHSADAQGIKFDAFHHPKTLPCLEAVENLLEIVAMRESRGRHLSQSENLKIIEFFVANNEGCGYANLEDENGSYKLRNLLEFGTDDNVIGSLDKISKHKRCPKGMLSYHVSRYLLKLRSIGLPLSRPVEDYLREKMPSESSEISDRHLKECEAEADKLKSLKLKSNKSLTDLLTASPVELYSFLKTGEHKQTFNGLDFPHYSGVIQGYFAKCLTRRFLLKAANDYVRCVTATPLPDPCCERISTYLSNEELLHLCSAIAAPRAESAASNESTKAETV</sequence>
<feature type="repeat" description="ANK" evidence="3">
    <location>
        <begin position="181"/>
        <end position="222"/>
    </location>
</feature>
<dbReference type="InterPro" id="IPR036770">
    <property type="entry name" value="Ankyrin_rpt-contain_sf"/>
</dbReference>
<dbReference type="PROSITE" id="PS50297">
    <property type="entry name" value="ANK_REP_REGION"/>
    <property type="match status" value="3"/>
</dbReference>
<proteinExistence type="predicted"/>
<dbReference type="Pfam" id="PF12796">
    <property type="entry name" value="Ank_2"/>
    <property type="match status" value="2"/>
</dbReference>
<evidence type="ECO:0000256" key="2">
    <source>
        <dbReference type="ARBA" id="ARBA00023043"/>
    </source>
</evidence>
<dbReference type="PRINTS" id="PR01415">
    <property type="entry name" value="ANKYRIN"/>
</dbReference>
<dbReference type="Gene3D" id="1.25.40.20">
    <property type="entry name" value="Ankyrin repeat-containing domain"/>
    <property type="match status" value="2"/>
</dbReference>